<keyword evidence="6" id="KW-0053">Apoptosis</keyword>
<evidence type="ECO:0000256" key="15">
    <source>
        <dbReference type="ARBA" id="ARBA00038456"/>
    </source>
</evidence>
<evidence type="ECO:0000256" key="3">
    <source>
        <dbReference type="ARBA" id="ARBA00004632"/>
    </source>
</evidence>
<keyword evidence="7" id="KW-0378">Hydrolase</keyword>
<sequence>MPLTGVRARRSFARVYRAGMSEQAADVTGLDGKGDDEYEHHGGFPKFEPATPGPDWPRFVEGMRTLQDLAVSVDAPEDVLVQAADQVEKLADLLGPYVAPEGRSPAGRTIELPGRGSLLMPPWNIEKFGPDGVRSTGQFRRYHLGGNGAAHGGTLPLLFDDLMGMIVHAYGRPISRTASLHVDYRAITPLNTTLTVEGEVDRVDGRKTYISARLTHGDTLLAECEALMLVLLPGQP</sequence>
<dbReference type="EC" id="3.1.2.2" evidence="16"/>
<proteinExistence type="inferred from homology"/>
<evidence type="ECO:0000256" key="19">
    <source>
        <dbReference type="ARBA" id="ARBA00047588"/>
    </source>
</evidence>
<comment type="similarity">
    <text evidence="15">Belongs to the THEM4/THEM5 thioesterase family.</text>
</comment>
<organism evidence="25 26">
    <name type="scientific">Rhodococcus jostii</name>
    <dbReference type="NCBI Taxonomy" id="132919"/>
    <lineage>
        <taxon>Bacteria</taxon>
        <taxon>Bacillati</taxon>
        <taxon>Actinomycetota</taxon>
        <taxon>Actinomycetes</taxon>
        <taxon>Mycobacteriales</taxon>
        <taxon>Nocardiaceae</taxon>
        <taxon>Rhodococcus</taxon>
    </lineage>
</organism>
<dbReference type="GO" id="GO:0016020">
    <property type="term" value="C:membrane"/>
    <property type="evidence" value="ECO:0007669"/>
    <property type="project" value="UniProtKB-SubCell"/>
</dbReference>
<evidence type="ECO:0000256" key="20">
    <source>
        <dbReference type="ARBA" id="ARBA00047734"/>
    </source>
</evidence>
<keyword evidence="11" id="KW-0472">Membrane</keyword>
<comment type="catalytic activity">
    <reaction evidence="23">
        <text>tetradecanoyl-CoA + H2O = tetradecanoate + CoA + H(+)</text>
        <dbReference type="Rhea" id="RHEA:40119"/>
        <dbReference type="ChEBI" id="CHEBI:15377"/>
        <dbReference type="ChEBI" id="CHEBI:15378"/>
        <dbReference type="ChEBI" id="CHEBI:30807"/>
        <dbReference type="ChEBI" id="CHEBI:57287"/>
        <dbReference type="ChEBI" id="CHEBI:57385"/>
    </reaction>
    <physiologicalReaction direction="left-to-right" evidence="23">
        <dbReference type="Rhea" id="RHEA:40120"/>
    </physiologicalReaction>
</comment>
<dbReference type="Proteomes" id="UP000183407">
    <property type="component" value="Unassembled WGS sequence"/>
</dbReference>
<dbReference type="SUPFAM" id="SSF54637">
    <property type="entry name" value="Thioesterase/thiol ester dehydrase-isomerase"/>
    <property type="match status" value="1"/>
</dbReference>
<evidence type="ECO:0000256" key="12">
    <source>
        <dbReference type="ARBA" id="ARBA00023273"/>
    </source>
</evidence>
<evidence type="ECO:0000256" key="11">
    <source>
        <dbReference type="ARBA" id="ARBA00023136"/>
    </source>
</evidence>
<evidence type="ECO:0000313" key="25">
    <source>
        <dbReference type="EMBL" id="SED07310.1"/>
    </source>
</evidence>
<evidence type="ECO:0000256" key="4">
    <source>
        <dbReference type="ARBA" id="ARBA00022475"/>
    </source>
</evidence>
<dbReference type="GO" id="GO:0005737">
    <property type="term" value="C:cytoplasm"/>
    <property type="evidence" value="ECO:0007669"/>
    <property type="project" value="UniProtKB-SubCell"/>
</dbReference>
<comment type="catalytic activity">
    <reaction evidence="20">
        <text>hexadecanoyl-CoA + H2O = hexadecanoate + CoA + H(+)</text>
        <dbReference type="Rhea" id="RHEA:16645"/>
        <dbReference type="ChEBI" id="CHEBI:7896"/>
        <dbReference type="ChEBI" id="CHEBI:15377"/>
        <dbReference type="ChEBI" id="CHEBI:15378"/>
        <dbReference type="ChEBI" id="CHEBI:57287"/>
        <dbReference type="ChEBI" id="CHEBI:57379"/>
        <dbReference type="EC" id="3.1.2.2"/>
    </reaction>
    <physiologicalReaction direction="left-to-right" evidence="20">
        <dbReference type="Rhea" id="RHEA:16646"/>
    </physiologicalReaction>
</comment>
<keyword evidence="8" id="KW-0276">Fatty acid metabolism</keyword>
<dbReference type="GO" id="GO:0006631">
    <property type="term" value="P:fatty acid metabolic process"/>
    <property type="evidence" value="ECO:0007669"/>
    <property type="project" value="UniProtKB-KW"/>
</dbReference>
<evidence type="ECO:0000256" key="6">
    <source>
        <dbReference type="ARBA" id="ARBA00022703"/>
    </source>
</evidence>
<name>A0A1H4XQA5_RHOJO</name>
<dbReference type="GO" id="GO:0016787">
    <property type="term" value="F:hydrolase activity"/>
    <property type="evidence" value="ECO:0007669"/>
    <property type="project" value="UniProtKB-KW"/>
</dbReference>
<comment type="catalytic activity">
    <reaction evidence="13">
        <text>(5Z,8Z,11Z,14Z)-eicosatetraenoyl-CoA + H2O = (5Z,8Z,11Z,14Z)-eicosatetraenoate + CoA + H(+)</text>
        <dbReference type="Rhea" id="RHEA:40151"/>
        <dbReference type="ChEBI" id="CHEBI:15377"/>
        <dbReference type="ChEBI" id="CHEBI:15378"/>
        <dbReference type="ChEBI" id="CHEBI:32395"/>
        <dbReference type="ChEBI" id="CHEBI:57287"/>
        <dbReference type="ChEBI" id="CHEBI:57368"/>
    </reaction>
    <physiologicalReaction direction="left-to-right" evidence="13">
        <dbReference type="Rhea" id="RHEA:40152"/>
    </physiologicalReaction>
</comment>
<dbReference type="Pfam" id="PF03061">
    <property type="entry name" value="4HBT"/>
    <property type="match status" value="1"/>
</dbReference>
<reference evidence="26" key="1">
    <citation type="submission" date="2016-10" db="EMBL/GenBank/DDBJ databases">
        <authorList>
            <person name="Varghese N."/>
        </authorList>
    </citation>
    <scope>NUCLEOTIDE SEQUENCE [LARGE SCALE GENOMIC DNA]</scope>
    <source>
        <strain evidence="26">DSM 44719</strain>
    </source>
</reference>
<comment type="catalytic activity">
    <reaction evidence="14">
        <text>(9Z)-octadecenoyl-CoA + H2O = (9Z)-octadecenoate + CoA + H(+)</text>
        <dbReference type="Rhea" id="RHEA:40139"/>
        <dbReference type="ChEBI" id="CHEBI:15377"/>
        <dbReference type="ChEBI" id="CHEBI:15378"/>
        <dbReference type="ChEBI" id="CHEBI:30823"/>
        <dbReference type="ChEBI" id="CHEBI:57287"/>
        <dbReference type="ChEBI" id="CHEBI:57387"/>
    </reaction>
    <physiologicalReaction direction="left-to-right" evidence="14">
        <dbReference type="Rhea" id="RHEA:40140"/>
    </physiologicalReaction>
</comment>
<dbReference type="PANTHER" id="PTHR12418:SF19">
    <property type="entry name" value="ACYL-COENZYME A THIOESTERASE THEM4"/>
    <property type="match status" value="1"/>
</dbReference>
<evidence type="ECO:0000256" key="1">
    <source>
        <dbReference type="ARBA" id="ARBA00004170"/>
    </source>
</evidence>
<evidence type="ECO:0000256" key="18">
    <source>
        <dbReference type="ARBA" id="ARBA00043210"/>
    </source>
</evidence>
<dbReference type="Gene3D" id="3.10.129.10">
    <property type="entry name" value="Hotdog Thioesterase"/>
    <property type="match status" value="1"/>
</dbReference>
<dbReference type="PANTHER" id="PTHR12418">
    <property type="entry name" value="ACYL-COENZYME A THIOESTERASE THEM4"/>
    <property type="match status" value="1"/>
</dbReference>
<evidence type="ECO:0000256" key="13">
    <source>
        <dbReference type="ARBA" id="ARBA00035852"/>
    </source>
</evidence>
<evidence type="ECO:0000256" key="16">
    <source>
        <dbReference type="ARBA" id="ARBA00038848"/>
    </source>
</evidence>
<evidence type="ECO:0000256" key="23">
    <source>
        <dbReference type="ARBA" id="ARBA00048180"/>
    </source>
</evidence>
<comment type="catalytic activity">
    <reaction evidence="19">
        <text>octanoyl-CoA + H2O = octanoate + CoA + H(+)</text>
        <dbReference type="Rhea" id="RHEA:30143"/>
        <dbReference type="ChEBI" id="CHEBI:15377"/>
        <dbReference type="ChEBI" id="CHEBI:15378"/>
        <dbReference type="ChEBI" id="CHEBI:25646"/>
        <dbReference type="ChEBI" id="CHEBI:57287"/>
        <dbReference type="ChEBI" id="CHEBI:57386"/>
    </reaction>
    <physiologicalReaction direction="left-to-right" evidence="19">
        <dbReference type="Rhea" id="RHEA:30144"/>
    </physiologicalReaction>
</comment>
<evidence type="ECO:0000256" key="14">
    <source>
        <dbReference type="ARBA" id="ARBA00037002"/>
    </source>
</evidence>
<dbReference type="AlphaFoldDB" id="A0A1H4XQA5"/>
<evidence type="ECO:0000256" key="2">
    <source>
        <dbReference type="ARBA" id="ARBA00004496"/>
    </source>
</evidence>
<evidence type="ECO:0000256" key="22">
    <source>
        <dbReference type="ARBA" id="ARBA00048074"/>
    </source>
</evidence>
<evidence type="ECO:0000313" key="26">
    <source>
        <dbReference type="Proteomes" id="UP000183407"/>
    </source>
</evidence>
<evidence type="ECO:0000256" key="21">
    <source>
        <dbReference type="ARBA" id="ARBA00047969"/>
    </source>
</evidence>
<dbReference type="CDD" id="cd03443">
    <property type="entry name" value="PaaI_thioesterase"/>
    <property type="match status" value="1"/>
</dbReference>
<keyword evidence="12" id="KW-0966">Cell projection</keyword>
<dbReference type="EMBL" id="FNTL01000004">
    <property type="protein sequence ID" value="SED07310.1"/>
    <property type="molecule type" value="Genomic_DNA"/>
</dbReference>
<comment type="subcellular location">
    <subcellularLocation>
        <location evidence="3">Cell projection</location>
        <location evidence="3">Ruffle membrane</location>
    </subcellularLocation>
    <subcellularLocation>
        <location evidence="2">Cytoplasm</location>
    </subcellularLocation>
    <subcellularLocation>
        <location evidence="1">Membrane</location>
        <topology evidence="1">Peripheral membrane protein</topology>
    </subcellularLocation>
</comment>
<gene>
    <name evidence="25" type="ORF">SAMN04490220_3417</name>
</gene>
<evidence type="ECO:0000256" key="7">
    <source>
        <dbReference type="ARBA" id="ARBA00022801"/>
    </source>
</evidence>
<keyword evidence="9" id="KW-0809">Transit peptide</keyword>
<dbReference type="InterPro" id="IPR052365">
    <property type="entry name" value="THEM4/THEM5_acyl-CoA_thioest"/>
</dbReference>
<evidence type="ECO:0000256" key="5">
    <source>
        <dbReference type="ARBA" id="ARBA00022490"/>
    </source>
</evidence>
<dbReference type="InterPro" id="IPR029069">
    <property type="entry name" value="HotDog_dom_sf"/>
</dbReference>
<feature type="domain" description="Thioesterase" evidence="24">
    <location>
        <begin position="147"/>
        <end position="221"/>
    </location>
</feature>
<evidence type="ECO:0000256" key="17">
    <source>
        <dbReference type="ARBA" id="ARBA00040123"/>
    </source>
</evidence>
<keyword evidence="4" id="KW-1003">Cell membrane</keyword>
<comment type="catalytic activity">
    <reaction evidence="22">
        <text>dodecanoyl-CoA + H2O = dodecanoate + CoA + H(+)</text>
        <dbReference type="Rhea" id="RHEA:30135"/>
        <dbReference type="ChEBI" id="CHEBI:15377"/>
        <dbReference type="ChEBI" id="CHEBI:15378"/>
        <dbReference type="ChEBI" id="CHEBI:18262"/>
        <dbReference type="ChEBI" id="CHEBI:57287"/>
        <dbReference type="ChEBI" id="CHEBI:57375"/>
    </reaction>
    <physiologicalReaction direction="left-to-right" evidence="22">
        <dbReference type="Rhea" id="RHEA:30136"/>
    </physiologicalReaction>
</comment>
<accession>A0A1H4XQA5</accession>
<keyword evidence="5" id="KW-0963">Cytoplasm</keyword>
<evidence type="ECO:0000256" key="10">
    <source>
        <dbReference type="ARBA" id="ARBA00023098"/>
    </source>
</evidence>
<dbReference type="InterPro" id="IPR006683">
    <property type="entry name" value="Thioestr_dom"/>
</dbReference>
<evidence type="ECO:0000259" key="24">
    <source>
        <dbReference type="Pfam" id="PF03061"/>
    </source>
</evidence>
<comment type="catalytic activity">
    <reaction evidence="21">
        <text>decanoyl-CoA + H2O = decanoate + CoA + H(+)</text>
        <dbReference type="Rhea" id="RHEA:40059"/>
        <dbReference type="ChEBI" id="CHEBI:15377"/>
        <dbReference type="ChEBI" id="CHEBI:15378"/>
        <dbReference type="ChEBI" id="CHEBI:27689"/>
        <dbReference type="ChEBI" id="CHEBI:57287"/>
        <dbReference type="ChEBI" id="CHEBI:61430"/>
    </reaction>
    <physiologicalReaction direction="left-to-right" evidence="21">
        <dbReference type="Rhea" id="RHEA:40060"/>
    </physiologicalReaction>
</comment>
<evidence type="ECO:0000256" key="9">
    <source>
        <dbReference type="ARBA" id="ARBA00022946"/>
    </source>
</evidence>
<evidence type="ECO:0000256" key="8">
    <source>
        <dbReference type="ARBA" id="ARBA00022832"/>
    </source>
</evidence>
<keyword evidence="10" id="KW-0443">Lipid metabolism</keyword>
<protein>
    <recommendedName>
        <fullName evidence="17">Acyl-coenzyme A thioesterase THEM4</fullName>
        <ecNumber evidence="16">3.1.2.2</ecNumber>
    </recommendedName>
    <alternativeName>
        <fullName evidence="18">Thioesterase superfamily member 4</fullName>
    </alternativeName>
</protein>